<accession>A0A1H3II01</accession>
<dbReference type="EMBL" id="FNOV01000007">
    <property type="protein sequence ID" value="SDY27310.1"/>
    <property type="molecule type" value="Genomic_DNA"/>
</dbReference>
<organism evidence="2 3">
    <name type="scientific">Hymenobacter psychrophilus</name>
    <dbReference type="NCBI Taxonomy" id="651662"/>
    <lineage>
        <taxon>Bacteria</taxon>
        <taxon>Pseudomonadati</taxon>
        <taxon>Bacteroidota</taxon>
        <taxon>Cytophagia</taxon>
        <taxon>Cytophagales</taxon>
        <taxon>Hymenobacteraceae</taxon>
        <taxon>Hymenobacter</taxon>
    </lineage>
</organism>
<dbReference type="STRING" id="651662.SAMN04488069_10727"/>
<evidence type="ECO:0000256" key="1">
    <source>
        <dbReference type="SAM" id="SignalP"/>
    </source>
</evidence>
<dbReference type="InterPro" id="IPR015943">
    <property type="entry name" value="WD40/YVTN_repeat-like_dom_sf"/>
</dbReference>
<dbReference type="SUPFAM" id="SSF50939">
    <property type="entry name" value="Sialidases"/>
    <property type="match status" value="1"/>
</dbReference>
<dbReference type="RefSeq" id="WP_175470943.1">
    <property type="nucleotide sequence ID" value="NZ_FNOV01000007.1"/>
</dbReference>
<feature type="signal peptide" evidence="1">
    <location>
        <begin position="1"/>
        <end position="27"/>
    </location>
</feature>
<dbReference type="PANTHER" id="PTHR47199:SF2">
    <property type="entry name" value="PHOTOSYSTEM II STABILITY_ASSEMBLY FACTOR HCF136, CHLOROPLASTIC"/>
    <property type="match status" value="1"/>
</dbReference>
<dbReference type="PANTHER" id="PTHR47199">
    <property type="entry name" value="PHOTOSYSTEM II STABILITY/ASSEMBLY FACTOR HCF136, CHLOROPLASTIC"/>
    <property type="match status" value="1"/>
</dbReference>
<dbReference type="NCBIfam" id="TIGR04183">
    <property type="entry name" value="Por_Secre_tail"/>
    <property type="match status" value="1"/>
</dbReference>
<feature type="chain" id="PRO_5011638948" evidence="1">
    <location>
        <begin position="28"/>
        <end position="439"/>
    </location>
</feature>
<sequence>MTKSSKLLRTLLAVGATLLLPLQFAAAQGPWVDQQYPAYSGGFVIYSRLTLPGPTSVWGFRAQSGPGSDTNSNHQIIFSPDDGQTWQNRRFPASLRDACTTDGLHSWALNFDAGSKAIQLLYTATGPAALAPLPTAPPQDARLIRFFSNENGVIVGDPGTATTWPLYRTTNGGASWTAVALPPPRLANDVSGSTANLCQLGNSLWVPTSGRQLLFTHDQGQIWQTATLPTTGAARSLAFSNATSGLLLTDKRELLTTTDGGKTWTPIAPTGALHYAGGIVAVPGTNTYLSFGFVNTINPEPAAYGTALSVDGGLSWRTLDKDVLFASMAASSATRAWAGEYTTAKLYRTSSLVLGSTNARPQAAALAYPNPGTGQFRLAPATHPRHLTLTDALGRQQRELTLPAGATALDLSGCRPGLYVLTSTAQGQTQTQRLVLTAP</sequence>
<evidence type="ECO:0000313" key="3">
    <source>
        <dbReference type="Proteomes" id="UP000199249"/>
    </source>
</evidence>
<dbReference type="Proteomes" id="UP000199249">
    <property type="component" value="Unassembled WGS sequence"/>
</dbReference>
<keyword evidence="1" id="KW-0732">Signal</keyword>
<keyword evidence="3" id="KW-1185">Reference proteome</keyword>
<evidence type="ECO:0000313" key="2">
    <source>
        <dbReference type="EMBL" id="SDY27310.1"/>
    </source>
</evidence>
<protein>
    <submittedName>
        <fullName evidence="2">Por secretion system C-terminal sorting domain-containing protein</fullName>
    </submittedName>
</protein>
<reference evidence="3" key="1">
    <citation type="submission" date="2016-10" db="EMBL/GenBank/DDBJ databases">
        <authorList>
            <person name="Varghese N."/>
            <person name="Submissions S."/>
        </authorList>
    </citation>
    <scope>NUCLEOTIDE SEQUENCE [LARGE SCALE GENOMIC DNA]</scope>
    <source>
        <strain evidence="3">CGMCC 1.8975</strain>
    </source>
</reference>
<dbReference type="AlphaFoldDB" id="A0A1H3II01"/>
<dbReference type="InterPro" id="IPR036278">
    <property type="entry name" value="Sialidase_sf"/>
</dbReference>
<proteinExistence type="predicted"/>
<dbReference type="Gene3D" id="2.130.10.10">
    <property type="entry name" value="YVTN repeat-like/Quinoprotein amine dehydrogenase"/>
    <property type="match status" value="2"/>
</dbReference>
<dbReference type="InterPro" id="IPR026444">
    <property type="entry name" value="Secre_tail"/>
</dbReference>
<name>A0A1H3II01_9BACT</name>
<gene>
    <name evidence="2" type="ORF">SAMN04488069_10727</name>
</gene>